<protein>
    <submittedName>
        <fullName evidence="1">Uncharacterized protein</fullName>
    </submittedName>
</protein>
<evidence type="ECO:0000313" key="1">
    <source>
        <dbReference type="EMBL" id="QHU18388.1"/>
    </source>
</evidence>
<proteinExistence type="predicted"/>
<dbReference type="EMBL" id="MN740929">
    <property type="protein sequence ID" value="QHU18388.1"/>
    <property type="molecule type" value="Genomic_DNA"/>
</dbReference>
<accession>A0A6C0KPX8</accession>
<name>A0A6C0KPX8_9ZZZZ</name>
<sequence length="186" mass="22532">MSSSSDFQVWLDQEMWVVANHKLARREYIPDFADDLTEFMKSCGYTMDIRWNNGHYIVAKWLYMIHVQEFVTKDYNGKLRYAEPHHRDWPEDFLQYTHMMNFDRISSFMERWRFYEDFDLETRAGQRVLHELQYLLYVFIDMDSSENGKLFDDDSDSEHDETYRGRDDIYLMEAREGLHGGRGSKV</sequence>
<dbReference type="AlphaFoldDB" id="A0A6C0KPX8"/>
<reference evidence="1" key="1">
    <citation type="journal article" date="2020" name="Nature">
        <title>Giant virus diversity and host interactions through global metagenomics.</title>
        <authorList>
            <person name="Schulz F."/>
            <person name="Roux S."/>
            <person name="Paez-Espino D."/>
            <person name="Jungbluth S."/>
            <person name="Walsh D.A."/>
            <person name="Denef V.J."/>
            <person name="McMahon K.D."/>
            <person name="Konstantinidis K.T."/>
            <person name="Eloe-Fadrosh E.A."/>
            <person name="Kyrpides N.C."/>
            <person name="Woyke T."/>
        </authorList>
    </citation>
    <scope>NUCLEOTIDE SEQUENCE</scope>
    <source>
        <strain evidence="1">GVMAG-S-3300013006-138</strain>
    </source>
</reference>
<organism evidence="1">
    <name type="scientific">viral metagenome</name>
    <dbReference type="NCBI Taxonomy" id="1070528"/>
    <lineage>
        <taxon>unclassified sequences</taxon>
        <taxon>metagenomes</taxon>
        <taxon>organismal metagenomes</taxon>
    </lineage>
</organism>